<evidence type="ECO:0008006" key="3">
    <source>
        <dbReference type="Google" id="ProtNLM"/>
    </source>
</evidence>
<protein>
    <recommendedName>
        <fullName evidence="3">DUF1622 domain-containing protein</fullName>
    </recommendedName>
</protein>
<evidence type="ECO:0000313" key="2">
    <source>
        <dbReference type="Proteomes" id="UP001219605"/>
    </source>
</evidence>
<reference evidence="1 2" key="1">
    <citation type="submission" date="2023-02" db="EMBL/GenBank/DDBJ databases">
        <authorList>
            <person name="Mo P."/>
        </authorList>
    </citation>
    <scope>NUCLEOTIDE SEQUENCE [LARGE SCALE GENOMIC DNA]</scope>
    <source>
        <strain evidence="1 2">HUAS 3</strain>
    </source>
</reference>
<dbReference type="RefSeq" id="WP_275029462.1">
    <property type="nucleotide sequence ID" value="NZ_CP118615.1"/>
</dbReference>
<keyword evidence="2" id="KW-1185">Reference proteome</keyword>
<sequence>MTTIVALLGAMALGCAAVVLVTARSWRAALRILLDLLTAVGLFRLTGAQDWGDLAGAAAIVGLRRVLWAVLRPAVPAVRAGDDPRRAAAETITPYRG</sequence>
<dbReference type="Proteomes" id="UP001219605">
    <property type="component" value="Chromosome"/>
</dbReference>
<dbReference type="EMBL" id="CP118615">
    <property type="protein sequence ID" value="WDZ83068.1"/>
    <property type="molecule type" value="Genomic_DNA"/>
</dbReference>
<proteinExistence type="predicted"/>
<accession>A0ABY7ZJK3</accession>
<name>A0ABY7ZJK3_9ACTN</name>
<gene>
    <name evidence="1" type="ORF">PVK37_21690</name>
</gene>
<evidence type="ECO:0000313" key="1">
    <source>
        <dbReference type="EMBL" id="WDZ83068.1"/>
    </source>
</evidence>
<organism evidence="1 2">
    <name type="scientific">Micromonospora cathayae</name>
    <dbReference type="NCBI Taxonomy" id="3028804"/>
    <lineage>
        <taxon>Bacteria</taxon>
        <taxon>Bacillati</taxon>
        <taxon>Actinomycetota</taxon>
        <taxon>Actinomycetes</taxon>
        <taxon>Micromonosporales</taxon>
        <taxon>Micromonosporaceae</taxon>
        <taxon>Micromonospora</taxon>
    </lineage>
</organism>